<protein>
    <submittedName>
        <fullName evidence="2">Uncharacterized protein</fullName>
    </submittedName>
</protein>
<sequence length="76" mass="8510">MNKQTIKQYAHTLLLLLGTGLLAGAASYLFIEAGNRVTNVLHIGLYVIGLFIVLPALTYVSISLYMWLLDRWLSDK</sequence>
<comment type="caution">
    <text evidence="2">The sequence shown here is derived from an EMBL/GenBank/DDBJ whole genome shotgun (WGS) entry which is preliminary data.</text>
</comment>
<reference evidence="2 3" key="1">
    <citation type="submission" date="2017-03" db="EMBL/GenBank/DDBJ databases">
        <title>Isolation of Levoglucosan Utilizing Bacteria.</title>
        <authorList>
            <person name="Arya A.S."/>
        </authorList>
    </citation>
    <scope>NUCLEOTIDE SEQUENCE [LARGE SCALE GENOMIC DNA]</scope>
    <source>
        <strain evidence="2 3">MEC069</strain>
    </source>
</reference>
<keyword evidence="3" id="KW-1185">Reference proteome</keyword>
<dbReference type="EMBL" id="MYFO01000012">
    <property type="protein sequence ID" value="TFE87820.1"/>
    <property type="molecule type" value="Genomic_DNA"/>
</dbReference>
<feature type="transmembrane region" description="Helical" evidence="1">
    <location>
        <begin position="43"/>
        <end position="68"/>
    </location>
</feature>
<evidence type="ECO:0000256" key="1">
    <source>
        <dbReference type="SAM" id="Phobius"/>
    </source>
</evidence>
<organism evidence="2 3">
    <name type="scientific">Paenibacillus athensensis</name>
    <dbReference type="NCBI Taxonomy" id="1967502"/>
    <lineage>
        <taxon>Bacteria</taxon>
        <taxon>Bacillati</taxon>
        <taxon>Bacillota</taxon>
        <taxon>Bacilli</taxon>
        <taxon>Bacillales</taxon>
        <taxon>Paenibacillaceae</taxon>
        <taxon>Paenibacillus</taxon>
    </lineage>
</organism>
<gene>
    <name evidence="2" type="ORF">B5M42_11485</name>
</gene>
<dbReference type="AlphaFoldDB" id="A0A4Y8Q4B6"/>
<name>A0A4Y8Q4B6_9BACL</name>
<evidence type="ECO:0000313" key="2">
    <source>
        <dbReference type="EMBL" id="TFE87820.1"/>
    </source>
</evidence>
<accession>A0A4Y8Q4B6</accession>
<keyword evidence="1" id="KW-0812">Transmembrane</keyword>
<keyword evidence="1" id="KW-1133">Transmembrane helix</keyword>
<keyword evidence="1" id="KW-0472">Membrane</keyword>
<dbReference type="RefSeq" id="WP_134752885.1">
    <property type="nucleotide sequence ID" value="NZ_MYFO02000012.1"/>
</dbReference>
<evidence type="ECO:0000313" key="3">
    <source>
        <dbReference type="Proteomes" id="UP000298246"/>
    </source>
</evidence>
<feature type="transmembrane region" description="Helical" evidence="1">
    <location>
        <begin position="12"/>
        <end position="31"/>
    </location>
</feature>
<dbReference type="Proteomes" id="UP000298246">
    <property type="component" value="Unassembled WGS sequence"/>
</dbReference>
<proteinExistence type="predicted"/>